<dbReference type="InterPro" id="IPR000330">
    <property type="entry name" value="SNF2_N"/>
</dbReference>
<dbReference type="EMBL" id="LR721954">
    <property type="protein sequence ID" value="VVW85691.1"/>
    <property type="molecule type" value="Genomic_DNA"/>
</dbReference>
<dbReference type="InterPro" id="IPR027417">
    <property type="entry name" value="P-loop_NTPase"/>
</dbReference>
<dbReference type="GO" id="GO:0003677">
    <property type="term" value="F:DNA binding"/>
    <property type="evidence" value="ECO:0007669"/>
    <property type="project" value="TreeGrafter"/>
</dbReference>
<comment type="subcellular location">
    <subcellularLocation>
        <location evidence="1">Nucleus</location>
    </subcellularLocation>
</comment>
<dbReference type="AlphaFoldDB" id="A0A5K1H8U2"/>
<dbReference type="PANTHER" id="PTHR45623:SF11">
    <property type="entry name" value="KISMET, ISOFORM C"/>
    <property type="match status" value="1"/>
</dbReference>
<dbReference type="GO" id="GO:0140658">
    <property type="term" value="F:ATP-dependent chromatin remodeler activity"/>
    <property type="evidence" value="ECO:0007669"/>
    <property type="project" value="TreeGrafter"/>
</dbReference>
<dbReference type="GO" id="GO:0005634">
    <property type="term" value="C:nucleus"/>
    <property type="evidence" value="ECO:0007669"/>
    <property type="project" value="UniProtKB-SubCell"/>
</dbReference>
<dbReference type="InterPro" id="IPR014001">
    <property type="entry name" value="Helicase_ATP-bd"/>
</dbReference>
<dbReference type="InterPro" id="IPR038718">
    <property type="entry name" value="SNF2-like_sf"/>
</dbReference>
<sequence>MGLGKTIQSIAFLYHLYTFENVKGPFLVIAPLSTLEHWKRTVEEWTNMNCILYYDQNGQPGRRSIQYYEWYHLNITMRGTTVPSELNKFQVLITSYEVFLLDYNDVIVNIPFQFIIVD</sequence>
<protein>
    <recommendedName>
        <fullName evidence="3">Helicase ATP-binding domain-containing protein</fullName>
    </recommendedName>
</protein>
<dbReference type="SUPFAM" id="SSF52540">
    <property type="entry name" value="P-loop containing nucleoside triphosphate hydrolases"/>
    <property type="match status" value="1"/>
</dbReference>
<feature type="domain" description="Helicase ATP-binding" evidence="3">
    <location>
        <begin position="1"/>
        <end position="118"/>
    </location>
</feature>
<evidence type="ECO:0000259" key="3">
    <source>
        <dbReference type="PROSITE" id="PS51192"/>
    </source>
</evidence>
<evidence type="ECO:0000256" key="2">
    <source>
        <dbReference type="ARBA" id="ARBA00023242"/>
    </source>
</evidence>
<evidence type="ECO:0000313" key="4">
    <source>
        <dbReference type="EMBL" id="VVW85691.1"/>
    </source>
</evidence>
<dbReference type="GO" id="GO:0042393">
    <property type="term" value="F:histone binding"/>
    <property type="evidence" value="ECO:0007669"/>
    <property type="project" value="TreeGrafter"/>
</dbReference>
<dbReference type="GO" id="GO:0005524">
    <property type="term" value="F:ATP binding"/>
    <property type="evidence" value="ECO:0007669"/>
    <property type="project" value="InterPro"/>
</dbReference>
<dbReference type="GO" id="GO:0016887">
    <property type="term" value="F:ATP hydrolysis activity"/>
    <property type="evidence" value="ECO:0007669"/>
    <property type="project" value="TreeGrafter"/>
</dbReference>
<dbReference type="Pfam" id="PF00176">
    <property type="entry name" value="SNF2-rel_dom"/>
    <property type="match status" value="1"/>
</dbReference>
<dbReference type="PROSITE" id="PS51192">
    <property type="entry name" value="HELICASE_ATP_BIND_1"/>
    <property type="match status" value="1"/>
</dbReference>
<name>A0A5K1H8U2_9MAGN</name>
<dbReference type="PANTHER" id="PTHR45623">
    <property type="entry name" value="CHROMODOMAIN-HELICASE-DNA-BINDING PROTEIN 3-RELATED-RELATED"/>
    <property type="match status" value="1"/>
</dbReference>
<dbReference type="GO" id="GO:0000785">
    <property type="term" value="C:chromatin"/>
    <property type="evidence" value="ECO:0007669"/>
    <property type="project" value="TreeGrafter"/>
</dbReference>
<proteinExistence type="predicted"/>
<gene>
    <name evidence="4" type="ORF">NYM_LOCUS29301</name>
</gene>
<keyword evidence="2" id="KW-0539">Nucleus</keyword>
<accession>A0A5K1H8U2</accession>
<evidence type="ECO:0000256" key="1">
    <source>
        <dbReference type="ARBA" id="ARBA00004123"/>
    </source>
</evidence>
<dbReference type="Gene3D" id="3.40.50.10810">
    <property type="entry name" value="Tandem AAA-ATPase domain"/>
    <property type="match status" value="1"/>
</dbReference>
<organism evidence="4">
    <name type="scientific">Nymphaea colorata</name>
    <name type="common">pocket water lily</name>
    <dbReference type="NCBI Taxonomy" id="210225"/>
    <lineage>
        <taxon>Eukaryota</taxon>
        <taxon>Viridiplantae</taxon>
        <taxon>Streptophyta</taxon>
        <taxon>Embryophyta</taxon>
        <taxon>Tracheophyta</taxon>
        <taxon>Spermatophyta</taxon>
        <taxon>Magnoliopsida</taxon>
        <taxon>Nymphaeales</taxon>
        <taxon>Nymphaeaceae</taxon>
        <taxon>Nymphaea</taxon>
    </lineage>
</organism>
<dbReference type="GO" id="GO:0003682">
    <property type="term" value="F:chromatin binding"/>
    <property type="evidence" value="ECO:0007669"/>
    <property type="project" value="TreeGrafter"/>
</dbReference>
<reference evidence="4" key="1">
    <citation type="submission" date="2019-09" db="EMBL/GenBank/DDBJ databases">
        <authorList>
            <person name="Zhang L."/>
        </authorList>
    </citation>
    <scope>NUCLEOTIDE SEQUENCE</scope>
</reference>